<dbReference type="InterPro" id="IPR009270">
    <property type="entry name" value="DUF927"/>
</dbReference>
<keyword evidence="2" id="KW-0347">Helicase</keyword>
<dbReference type="GO" id="GO:0004386">
    <property type="term" value="F:helicase activity"/>
    <property type="evidence" value="ECO:0007669"/>
    <property type="project" value="UniProtKB-KW"/>
</dbReference>
<accession>A0A023D605</accession>
<reference evidence="2 3" key="2">
    <citation type="journal article" date="2014" name="FEMS Microbiol. Lett.">
        <title>Draft genomic DNA sequence of the facultatively methylotrophic bacterium Acidomonas methanolica type strain MB58.</title>
        <authorList>
            <person name="Higashiura N."/>
            <person name="Hadano H."/>
            <person name="Hirakawa H."/>
            <person name="Matsutani M."/>
            <person name="Takabe S."/>
            <person name="Matsushita K."/>
            <person name="Azuma Y."/>
        </authorList>
    </citation>
    <scope>NUCLEOTIDE SEQUENCE [LARGE SCALE GENOMIC DNA]</scope>
    <source>
        <strain evidence="2 3">MB58</strain>
    </source>
</reference>
<keyword evidence="3" id="KW-1185">Reference proteome</keyword>
<sequence length="816" mass="89766">MPDCVPSLDDFSFMSPAPETIHVYYSERSRPLFGILRVPDENDVMRRQAIAFGRRGGKERWHLVSEDEAYEIVRKANGGNIPLYRLDKLTSQPDAPVICMLDEYAADIVQEALPDHVVVAVRAKTCIEPLLARDVAIWPNAGEAGINEAMDVAADIKKCKYMTGECGGKVSGIDLPDDLPDWWNPGVSDPADLGIDIVSLVQRPVPPEQAFRPFTIMPDGYKMKKNGLVFIGEDGVDRQVTLTPFDVVAETDLAERGDSGLILRWQNRGQQVEHVVQRGQISARGSTLLKDLRAKKMLFPETVMKLLLDFLGTVEARRFVRTVSTVGWDNVAGWDRPRFVMPGGELIGGSGASEIRFAAPHVNTEGERLKYVSSGTLQEWQNHVASRSAGNSRLILGICLALTSPLLKVLGNVIEAGGVHIWGDAGLGKSTYSNVVTSVWGNPAKLMIELDGTKTGFENAAELASCIGLFLEELKNEDTGVNKEIGRIIYMWANRKGGLRSGPSIALRETKEFDIMFCSTGEHHLKTVIEKSGGTYTGGIEARMTSIRAGVDGSPYGLPDTIHDAPSSKSFVDQMKADCEKYHGTAGRHFVAKLIEDISEKGRDDIRDWFNQYIEAFIKEYVPSGADRAINRVATRFAVFAAVGELAREYGTLPWDAGEAFKGVGACFMSWIDDRGGIGSREEINAVQIVRKFISMHRFTRFEDIVAARTAKEGADCYLSNVRDRVGYREAVRTKDGDDAYAYYITVEGWDEICKGIDPARAAKAVLAAGALQPPKQGRGLTIQKRLPHDGKIRVYVITPEIMTAGGPVEDDQESE</sequence>
<dbReference type="AlphaFoldDB" id="A0A023D605"/>
<gene>
    <name evidence="2" type="ORF">Amme_068_015</name>
</gene>
<keyword evidence="2" id="KW-0067">ATP-binding</keyword>
<protein>
    <submittedName>
        <fullName evidence="2">DNA/RNA helicase</fullName>
    </submittedName>
</protein>
<dbReference type="Pfam" id="PF06048">
    <property type="entry name" value="DUF927"/>
    <property type="match status" value="1"/>
</dbReference>
<reference evidence="3" key="1">
    <citation type="journal article" date="2014" name="FEMS Microbiol. Lett.">
        <title>Draft Genomic DNA Sequence of the Facultatively Methylotrophic Bacterium Acidomonas methanolica type strain MB58.</title>
        <authorList>
            <person name="Higashiura N."/>
            <person name="Hadano H."/>
            <person name="Hirakawa H."/>
            <person name="Matsutani M."/>
            <person name="Takabe S."/>
            <person name="Matsushita K."/>
            <person name="Azuma Y."/>
        </authorList>
    </citation>
    <scope>NUCLEOTIDE SEQUENCE [LARGE SCALE GENOMIC DNA]</scope>
    <source>
        <strain evidence="3">MB58</strain>
    </source>
</reference>
<evidence type="ECO:0000313" key="3">
    <source>
        <dbReference type="Proteomes" id="UP000019760"/>
    </source>
</evidence>
<dbReference type="EMBL" id="BAND01000068">
    <property type="protein sequence ID" value="GAJ29582.1"/>
    <property type="molecule type" value="Genomic_DNA"/>
</dbReference>
<evidence type="ECO:0000313" key="2">
    <source>
        <dbReference type="EMBL" id="GAJ29582.1"/>
    </source>
</evidence>
<name>A0A023D605_ACIMT</name>
<feature type="domain" description="DUF927" evidence="1">
    <location>
        <begin position="222"/>
        <end position="502"/>
    </location>
</feature>
<dbReference type="Proteomes" id="UP000019760">
    <property type="component" value="Unassembled WGS sequence"/>
</dbReference>
<evidence type="ECO:0000259" key="1">
    <source>
        <dbReference type="Pfam" id="PF06048"/>
    </source>
</evidence>
<organism evidence="2 3">
    <name type="scientific">Acidomonas methanolica NBRC 104435</name>
    <dbReference type="NCBI Taxonomy" id="1231351"/>
    <lineage>
        <taxon>Bacteria</taxon>
        <taxon>Pseudomonadati</taxon>
        <taxon>Pseudomonadota</taxon>
        <taxon>Alphaproteobacteria</taxon>
        <taxon>Acetobacterales</taxon>
        <taxon>Acetobacteraceae</taxon>
        <taxon>Acidomonas</taxon>
    </lineage>
</organism>
<proteinExistence type="predicted"/>
<comment type="caution">
    <text evidence="2">The sequence shown here is derived from an EMBL/GenBank/DDBJ whole genome shotgun (WGS) entry which is preliminary data.</text>
</comment>
<keyword evidence="2" id="KW-0378">Hydrolase</keyword>
<keyword evidence="2" id="KW-0547">Nucleotide-binding</keyword>